<dbReference type="Gene3D" id="1.20.5.170">
    <property type="match status" value="1"/>
</dbReference>
<dbReference type="GO" id="GO:0030855">
    <property type="term" value="P:epithelial cell differentiation"/>
    <property type="evidence" value="ECO:0007669"/>
    <property type="project" value="TreeGrafter"/>
</dbReference>
<dbReference type="Pfam" id="PF00038">
    <property type="entry name" value="Filament"/>
    <property type="match status" value="1"/>
</dbReference>
<dbReference type="GeneTree" id="ENSGT00940000161311"/>
<accession>A0A7M4E4S8</accession>
<feature type="coiled-coil region" evidence="4">
    <location>
        <begin position="118"/>
        <end position="152"/>
    </location>
</feature>
<evidence type="ECO:0000256" key="2">
    <source>
        <dbReference type="ARBA" id="ARBA00023054"/>
    </source>
</evidence>
<reference evidence="6" key="2">
    <citation type="submission" date="2025-09" db="UniProtKB">
        <authorList>
            <consortium name="Ensembl"/>
        </authorList>
    </citation>
    <scope>IDENTIFICATION</scope>
</reference>
<dbReference type="AlphaFoldDB" id="A0A7M4E4S8"/>
<dbReference type="Proteomes" id="UP000594220">
    <property type="component" value="Unplaced"/>
</dbReference>
<dbReference type="FunFam" id="1.20.5.500:FF:000001">
    <property type="entry name" value="Type II keratin 23"/>
    <property type="match status" value="1"/>
</dbReference>
<dbReference type="Gene3D" id="1.20.5.1160">
    <property type="entry name" value="Vasodilator-stimulated phosphoprotein"/>
    <property type="match status" value="1"/>
</dbReference>
<dbReference type="GO" id="GO:0005198">
    <property type="term" value="F:structural molecule activity"/>
    <property type="evidence" value="ECO:0007669"/>
    <property type="project" value="InterPro"/>
</dbReference>
<dbReference type="Ensembl" id="ENSCPRT00005005265.1">
    <property type="protein sequence ID" value="ENSCPRP00005004488.1"/>
    <property type="gene ID" value="ENSCPRG00005003229.1"/>
</dbReference>
<dbReference type="InterPro" id="IPR002957">
    <property type="entry name" value="Keratin_I"/>
</dbReference>
<organism evidence="6 7">
    <name type="scientific">Crocodylus porosus</name>
    <name type="common">Saltwater crocodile</name>
    <name type="synonym">Estuarine crocodile</name>
    <dbReference type="NCBI Taxonomy" id="8502"/>
    <lineage>
        <taxon>Eukaryota</taxon>
        <taxon>Metazoa</taxon>
        <taxon>Chordata</taxon>
        <taxon>Craniata</taxon>
        <taxon>Vertebrata</taxon>
        <taxon>Euteleostomi</taxon>
        <taxon>Archelosauria</taxon>
        <taxon>Archosauria</taxon>
        <taxon>Crocodylia</taxon>
        <taxon>Longirostres</taxon>
        <taxon>Crocodylidae</taxon>
        <taxon>Crocodylus</taxon>
    </lineage>
</organism>
<sequence>MLFKGCTWGFIGGSCKVPYMSRAKSVSVCSSGIRSQLPASYSINYYQPNICLPNLYCAAPYFSSSSQTNGNLLPTCLSPESVPSSCILSSARPINCYLDGSYCRYNEAVFSSNGKETMQLLNDHLASYLEKVKSLEKENADLECKIREWQECQIPLVCTDFSSCYSTIEELQQQICNARAENARLHLDIDNIKEASDDFSLKYEYEQGLCQSAEADISSLHRFLDDLTLCKTDLETELESLTEELLCLRKNHEEEATPLQHQLGDCINVELDTAPSCDLNKVLEDIRCQYETLIEKKQCEVENWYHTQMEELNKEVISDKEQLQGCQNEIIQLKHTVQALEIDLQTQHSLVRNTDTLTDTETRYSHQLSDLQCLISNMEAQLAELRSNIQHQNSEYKVLLDVKSQLDCEISAYRRLLDEEGCKACHTSFPPCRGVPLPLPCPGTAPGRWRCSIPACLCVPPKTSPSTHRDT</sequence>
<dbReference type="PANTHER" id="PTHR23239:SF155">
    <property type="entry name" value="KERATIN, TYPE I CUTICULAR HA2"/>
    <property type="match status" value="1"/>
</dbReference>
<feature type="coiled-coil region" evidence="4">
    <location>
        <begin position="309"/>
        <end position="343"/>
    </location>
</feature>
<dbReference type="PANTHER" id="PTHR23239">
    <property type="entry name" value="INTERMEDIATE FILAMENT"/>
    <property type="match status" value="1"/>
</dbReference>
<evidence type="ECO:0000256" key="1">
    <source>
        <dbReference type="ARBA" id="ARBA00022754"/>
    </source>
</evidence>
<dbReference type="PROSITE" id="PS51257">
    <property type="entry name" value="PROKAR_LIPOPROTEIN"/>
    <property type="match status" value="1"/>
</dbReference>
<keyword evidence="2 4" id="KW-0175">Coiled coil</keyword>
<dbReference type="GO" id="GO:0045109">
    <property type="term" value="P:intermediate filament organization"/>
    <property type="evidence" value="ECO:0007669"/>
    <property type="project" value="TreeGrafter"/>
</dbReference>
<evidence type="ECO:0000256" key="3">
    <source>
        <dbReference type="RuleBase" id="RU000685"/>
    </source>
</evidence>
<feature type="domain" description="IF rod" evidence="5">
    <location>
        <begin position="114"/>
        <end position="424"/>
    </location>
</feature>
<evidence type="ECO:0000313" key="6">
    <source>
        <dbReference type="Ensembl" id="ENSCPRP00005004488.1"/>
    </source>
</evidence>
<dbReference type="InterPro" id="IPR039008">
    <property type="entry name" value="IF_rod_dom"/>
</dbReference>
<evidence type="ECO:0000259" key="5">
    <source>
        <dbReference type="PROSITE" id="PS51842"/>
    </source>
</evidence>
<dbReference type="FunFam" id="1.20.5.170:FF:000002">
    <property type="entry name" value="Type I keratin KA11"/>
    <property type="match status" value="1"/>
</dbReference>
<protein>
    <recommendedName>
        <fullName evidence="5">IF rod domain-containing protein</fullName>
    </recommendedName>
</protein>
<dbReference type="PRINTS" id="PR01248">
    <property type="entry name" value="TYPE1KERATIN"/>
</dbReference>
<dbReference type="Gene3D" id="1.20.5.500">
    <property type="entry name" value="Single helix bin"/>
    <property type="match status" value="1"/>
</dbReference>
<dbReference type="GO" id="GO:0005882">
    <property type="term" value="C:intermediate filament"/>
    <property type="evidence" value="ECO:0007669"/>
    <property type="project" value="UniProtKB-KW"/>
</dbReference>
<evidence type="ECO:0000313" key="7">
    <source>
        <dbReference type="Proteomes" id="UP000594220"/>
    </source>
</evidence>
<dbReference type="PROSITE" id="PS51842">
    <property type="entry name" value="IF_ROD_2"/>
    <property type="match status" value="1"/>
</dbReference>
<name>A0A7M4E4S8_CROPO</name>
<comment type="similarity">
    <text evidence="3">Belongs to the intermediate filament family.</text>
</comment>
<reference evidence="6" key="1">
    <citation type="submission" date="2025-08" db="UniProtKB">
        <authorList>
            <consortium name="Ensembl"/>
        </authorList>
    </citation>
    <scope>IDENTIFICATION</scope>
</reference>
<dbReference type="PROSITE" id="PS00226">
    <property type="entry name" value="IF_ROD_1"/>
    <property type="match status" value="1"/>
</dbReference>
<dbReference type="SMART" id="SM01391">
    <property type="entry name" value="Filament"/>
    <property type="match status" value="1"/>
</dbReference>
<proteinExistence type="inferred from homology"/>
<feature type="coiled-coil region" evidence="4">
    <location>
        <begin position="224"/>
        <end position="251"/>
    </location>
</feature>
<keyword evidence="1 3" id="KW-0403">Intermediate filament</keyword>
<feature type="coiled-coil region" evidence="4">
    <location>
        <begin position="368"/>
        <end position="395"/>
    </location>
</feature>
<keyword evidence="7" id="KW-1185">Reference proteome</keyword>
<dbReference type="SUPFAM" id="SSF64593">
    <property type="entry name" value="Intermediate filament protein, coiled coil region"/>
    <property type="match status" value="2"/>
</dbReference>
<evidence type="ECO:0000256" key="4">
    <source>
        <dbReference type="SAM" id="Coils"/>
    </source>
</evidence>
<dbReference type="InterPro" id="IPR018039">
    <property type="entry name" value="IF_conserved"/>
</dbReference>